<proteinExistence type="predicted"/>
<accession>A0AAV2GG67</accession>
<dbReference type="EMBL" id="OZ034821">
    <property type="protein sequence ID" value="CAL1408698.1"/>
    <property type="molecule type" value="Genomic_DNA"/>
</dbReference>
<protein>
    <submittedName>
        <fullName evidence="1">Uncharacterized protein</fullName>
    </submittedName>
</protein>
<organism evidence="1 2">
    <name type="scientific">Linum trigynum</name>
    <dbReference type="NCBI Taxonomy" id="586398"/>
    <lineage>
        <taxon>Eukaryota</taxon>
        <taxon>Viridiplantae</taxon>
        <taxon>Streptophyta</taxon>
        <taxon>Embryophyta</taxon>
        <taxon>Tracheophyta</taxon>
        <taxon>Spermatophyta</taxon>
        <taxon>Magnoliopsida</taxon>
        <taxon>eudicotyledons</taxon>
        <taxon>Gunneridae</taxon>
        <taxon>Pentapetalae</taxon>
        <taxon>rosids</taxon>
        <taxon>fabids</taxon>
        <taxon>Malpighiales</taxon>
        <taxon>Linaceae</taxon>
        <taxon>Linum</taxon>
    </lineage>
</organism>
<evidence type="ECO:0000313" key="2">
    <source>
        <dbReference type="Proteomes" id="UP001497516"/>
    </source>
</evidence>
<name>A0AAV2GG67_9ROSI</name>
<keyword evidence="2" id="KW-1185">Reference proteome</keyword>
<reference evidence="1 2" key="1">
    <citation type="submission" date="2024-04" db="EMBL/GenBank/DDBJ databases">
        <authorList>
            <person name="Fracassetti M."/>
        </authorList>
    </citation>
    <scope>NUCLEOTIDE SEQUENCE [LARGE SCALE GENOMIC DNA]</scope>
</reference>
<evidence type="ECO:0000313" key="1">
    <source>
        <dbReference type="EMBL" id="CAL1408698.1"/>
    </source>
</evidence>
<sequence>MAQKMKPQAPYYTCFLLLSIIIILSGHQIHSIEAARGFKLNQENTNSDEGSATFVAVVAPRRVVADAFRPTSPGHSPGIGHHA</sequence>
<gene>
    <name evidence="1" type="ORF">LTRI10_LOCUS48273</name>
</gene>
<dbReference type="AlphaFoldDB" id="A0AAV2GG67"/>
<dbReference type="Proteomes" id="UP001497516">
    <property type="component" value="Chromosome 8"/>
</dbReference>